<dbReference type="GO" id="GO:0016020">
    <property type="term" value="C:membrane"/>
    <property type="evidence" value="ECO:0007669"/>
    <property type="project" value="UniProtKB-UniRule"/>
</dbReference>
<evidence type="ECO:0000256" key="2">
    <source>
        <dbReference type="SAM" id="Coils"/>
    </source>
</evidence>
<evidence type="ECO:0000256" key="1">
    <source>
        <dbReference type="PROSITE-ProRule" id="PRU00473"/>
    </source>
</evidence>
<feature type="transmembrane region" description="Helical" evidence="3">
    <location>
        <begin position="21"/>
        <end position="43"/>
    </location>
</feature>
<dbReference type="NCBIfam" id="NF006543">
    <property type="entry name" value="PRK09039.1-2"/>
    <property type="match status" value="1"/>
</dbReference>
<feature type="domain" description="OmpA-like" evidence="4">
    <location>
        <begin position="250"/>
        <end position="376"/>
    </location>
</feature>
<keyword evidence="6" id="KW-1185">Reference proteome</keyword>
<dbReference type="CDD" id="cd07185">
    <property type="entry name" value="OmpA_C-like"/>
    <property type="match status" value="1"/>
</dbReference>
<keyword evidence="1 3" id="KW-0472">Membrane</keyword>
<evidence type="ECO:0000313" key="6">
    <source>
        <dbReference type="Proteomes" id="UP000613768"/>
    </source>
</evidence>
<gene>
    <name evidence="5" type="ORF">IFO71_17960</name>
</gene>
<evidence type="ECO:0000313" key="5">
    <source>
        <dbReference type="EMBL" id="MBD8527634.1"/>
    </source>
</evidence>
<dbReference type="InterPro" id="IPR006665">
    <property type="entry name" value="OmpA-like"/>
</dbReference>
<keyword evidence="2" id="KW-0175">Coiled coil</keyword>
<dbReference type="Gene3D" id="1.10.287.1490">
    <property type="match status" value="1"/>
</dbReference>
<organism evidence="5 6">
    <name type="scientific">Pseudomarimonas arenosa</name>
    <dbReference type="NCBI Taxonomy" id="2774145"/>
    <lineage>
        <taxon>Bacteria</taxon>
        <taxon>Pseudomonadati</taxon>
        <taxon>Pseudomonadota</taxon>
        <taxon>Gammaproteobacteria</taxon>
        <taxon>Lysobacterales</taxon>
        <taxon>Lysobacteraceae</taxon>
        <taxon>Pseudomarimonas</taxon>
    </lineage>
</organism>
<evidence type="ECO:0000256" key="3">
    <source>
        <dbReference type="SAM" id="Phobius"/>
    </source>
</evidence>
<evidence type="ECO:0000259" key="4">
    <source>
        <dbReference type="PROSITE" id="PS51123"/>
    </source>
</evidence>
<accession>A0AAW3ZRC4</accession>
<keyword evidence="3" id="KW-1133">Transmembrane helix</keyword>
<dbReference type="PANTHER" id="PTHR30329:SF21">
    <property type="entry name" value="LIPOPROTEIN YIAD-RELATED"/>
    <property type="match status" value="1"/>
</dbReference>
<feature type="coiled-coil region" evidence="2">
    <location>
        <begin position="54"/>
        <end position="200"/>
    </location>
</feature>
<dbReference type="SUPFAM" id="SSF103088">
    <property type="entry name" value="OmpA-like"/>
    <property type="match status" value="1"/>
</dbReference>
<dbReference type="Pfam" id="PF00691">
    <property type="entry name" value="OmpA"/>
    <property type="match status" value="1"/>
</dbReference>
<proteinExistence type="predicted"/>
<reference evidence="5 6" key="1">
    <citation type="submission" date="2020-09" db="EMBL/GenBank/DDBJ databases">
        <title>Pseudoxanthomonas sp. CAU 1598 isolated from sand of Yaerae Beach.</title>
        <authorList>
            <person name="Kim W."/>
        </authorList>
    </citation>
    <scope>NUCLEOTIDE SEQUENCE [LARGE SCALE GENOMIC DNA]</scope>
    <source>
        <strain evidence="5 6">CAU 1598</strain>
    </source>
</reference>
<dbReference type="InterPro" id="IPR050330">
    <property type="entry name" value="Bact_OuterMem_StrucFunc"/>
</dbReference>
<dbReference type="InterPro" id="IPR036737">
    <property type="entry name" value="OmpA-like_sf"/>
</dbReference>
<dbReference type="PANTHER" id="PTHR30329">
    <property type="entry name" value="STATOR ELEMENT OF FLAGELLAR MOTOR COMPLEX"/>
    <property type="match status" value="1"/>
</dbReference>
<dbReference type="AlphaFoldDB" id="A0AAW3ZRC4"/>
<dbReference type="Gene3D" id="3.30.1330.60">
    <property type="entry name" value="OmpA-like domain"/>
    <property type="match status" value="1"/>
</dbReference>
<dbReference type="PROSITE" id="PS51123">
    <property type="entry name" value="OMPA_2"/>
    <property type="match status" value="1"/>
</dbReference>
<name>A0AAW3ZRC4_9GAMM</name>
<sequence>MTTLAARRRRAVDFWPGFVDALSSLLMVLVFVLMVFAIGQFVLSDALSGRDKALARLNAELAQLASVLSMEQKAKDQALKQVDELSASLASTSAERDALRLRLDETSAALTQTQAQLESSQSDVARLSADINALAELKRQLESEIASRLAELEQTKEKLTVQTDLSAKSAAQVELLNRQMAALRQQLDEITAALELSRAQNSAKDLQIEDLGRQLNLALAQKVNELSRFRSNFFGKLREILGNRDDITIVGDRFVVPSELLFASGSAELGPTAKYQLDRIAQTLREVTAEIPSDVNWVLRIDGHTDKRPINTARFPSNWELSAARAIAIVKHLVASGIPAHRLAANGFGEFQPLVEGDSEAALARNRRIEIQLTNR</sequence>
<comment type="caution">
    <text evidence="5">The sequence shown here is derived from an EMBL/GenBank/DDBJ whole genome shotgun (WGS) entry which is preliminary data.</text>
</comment>
<keyword evidence="3" id="KW-0812">Transmembrane</keyword>
<dbReference type="EMBL" id="JACYTR010000058">
    <property type="protein sequence ID" value="MBD8527634.1"/>
    <property type="molecule type" value="Genomic_DNA"/>
</dbReference>
<protein>
    <submittedName>
        <fullName evidence="5">Peptidoglycan -binding protein</fullName>
    </submittedName>
</protein>
<dbReference type="RefSeq" id="WP_192031054.1">
    <property type="nucleotide sequence ID" value="NZ_JACYTR010000058.1"/>
</dbReference>
<dbReference type="Proteomes" id="UP000613768">
    <property type="component" value="Unassembled WGS sequence"/>
</dbReference>